<sequence>MGPIWAAGILIFTAAAQQSTFSLQQARTMERHVGRSSFLIPPGSMSVFTILSMLFTITVYDRLLIPAARRLTGLDRGISFLKRMGVGFTISVAATLVAGFVEVKRKQAAGEHGLTDEPRATIPMTVFWLVPQYALHGAAEAFMSIGHLEFFYDQAPESMKSTATALFWMSISMGNYASTFIVSLVHRLSAGPNGSNWLPDNNLNRGRLEYFYWLITALQVLNLAYYVVCAMFYTYKPVEVRGKEEEVCMEDMATTSV</sequence>
<evidence type="ECO:0000256" key="2">
    <source>
        <dbReference type="ARBA" id="ARBA00005982"/>
    </source>
</evidence>
<feature type="transmembrane region" description="Helical" evidence="6">
    <location>
        <begin position="38"/>
        <end position="60"/>
    </location>
</feature>
<feature type="transmembrane region" description="Helical" evidence="6">
    <location>
        <begin position="210"/>
        <end position="233"/>
    </location>
</feature>
<proteinExistence type="inferred from homology"/>
<dbReference type="PANTHER" id="PTHR11654">
    <property type="entry name" value="OLIGOPEPTIDE TRANSPORTER-RELATED"/>
    <property type="match status" value="1"/>
</dbReference>
<keyword evidence="8" id="KW-1185">Reference proteome</keyword>
<dbReference type="EMBL" id="JAUJYO010000009">
    <property type="protein sequence ID" value="KAK1309396.1"/>
    <property type="molecule type" value="Genomic_DNA"/>
</dbReference>
<keyword evidence="4 6" id="KW-1133">Transmembrane helix</keyword>
<evidence type="ECO:0000313" key="7">
    <source>
        <dbReference type="EMBL" id="KAK1309396.1"/>
    </source>
</evidence>
<dbReference type="Pfam" id="PF00854">
    <property type="entry name" value="PTR2"/>
    <property type="match status" value="1"/>
</dbReference>
<keyword evidence="3 6" id="KW-0812">Transmembrane</keyword>
<feature type="transmembrane region" description="Helical" evidence="6">
    <location>
        <begin position="80"/>
        <end position="101"/>
    </location>
</feature>
<reference evidence="7" key="1">
    <citation type="journal article" date="2023" name="Nat. Commun.">
        <title>Diploid and tetraploid genomes of Acorus and the evolution of monocots.</title>
        <authorList>
            <person name="Ma L."/>
            <person name="Liu K.W."/>
            <person name="Li Z."/>
            <person name="Hsiao Y.Y."/>
            <person name="Qi Y."/>
            <person name="Fu T."/>
            <person name="Tang G.D."/>
            <person name="Zhang D."/>
            <person name="Sun W.H."/>
            <person name="Liu D.K."/>
            <person name="Li Y."/>
            <person name="Chen G.Z."/>
            <person name="Liu X.D."/>
            <person name="Liao X.Y."/>
            <person name="Jiang Y.T."/>
            <person name="Yu X."/>
            <person name="Hao Y."/>
            <person name="Huang J."/>
            <person name="Zhao X.W."/>
            <person name="Ke S."/>
            <person name="Chen Y.Y."/>
            <person name="Wu W.L."/>
            <person name="Hsu J.L."/>
            <person name="Lin Y.F."/>
            <person name="Huang M.D."/>
            <person name="Li C.Y."/>
            <person name="Huang L."/>
            <person name="Wang Z.W."/>
            <person name="Zhao X."/>
            <person name="Zhong W.Y."/>
            <person name="Peng D.H."/>
            <person name="Ahmad S."/>
            <person name="Lan S."/>
            <person name="Zhang J.S."/>
            <person name="Tsai W.C."/>
            <person name="Van de Peer Y."/>
            <person name="Liu Z.J."/>
        </authorList>
    </citation>
    <scope>NUCLEOTIDE SEQUENCE</scope>
    <source>
        <strain evidence="7">CP</strain>
    </source>
</reference>
<comment type="similarity">
    <text evidence="2">Belongs to the major facilitator superfamily. Proton-dependent oligopeptide transporter (POT/PTR) (TC 2.A.17) family.</text>
</comment>
<comment type="subcellular location">
    <subcellularLocation>
        <location evidence="1">Membrane</location>
        <topology evidence="1">Multi-pass membrane protein</topology>
    </subcellularLocation>
</comment>
<dbReference type="AlphaFoldDB" id="A0AAV9E6N5"/>
<evidence type="ECO:0000256" key="3">
    <source>
        <dbReference type="ARBA" id="ARBA00022692"/>
    </source>
</evidence>
<evidence type="ECO:0000256" key="1">
    <source>
        <dbReference type="ARBA" id="ARBA00004141"/>
    </source>
</evidence>
<dbReference type="GO" id="GO:0022857">
    <property type="term" value="F:transmembrane transporter activity"/>
    <property type="evidence" value="ECO:0007669"/>
    <property type="project" value="InterPro"/>
</dbReference>
<evidence type="ECO:0000256" key="5">
    <source>
        <dbReference type="ARBA" id="ARBA00023136"/>
    </source>
</evidence>
<reference evidence="7" key="2">
    <citation type="submission" date="2023-06" db="EMBL/GenBank/DDBJ databases">
        <authorList>
            <person name="Ma L."/>
            <person name="Liu K.-W."/>
            <person name="Li Z."/>
            <person name="Hsiao Y.-Y."/>
            <person name="Qi Y."/>
            <person name="Fu T."/>
            <person name="Tang G."/>
            <person name="Zhang D."/>
            <person name="Sun W.-H."/>
            <person name="Liu D.-K."/>
            <person name="Li Y."/>
            <person name="Chen G.-Z."/>
            <person name="Liu X.-D."/>
            <person name="Liao X.-Y."/>
            <person name="Jiang Y.-T."/>
            <person name="Yu X."/>
            <person name="Hao Y."/>
            <person name="Huang J."/>
            <person name="Zhao X.-W."/>
            <person name="Ke S."/>
            <person name="Chen Y.-Y."/>
            <person name="Wu W.-L."/>
            <person name="Hsu J.-L."/>
            <person name="Lin Y.-F."/>
            <person name="Huang M.-D."/>
            <person name="Li C.-Y."/>
            <person name="Huang L."/>
            <person name="Wang Z.-W."/>
            <person name="Zhao X."/>
            <person name="Zhong W.-Y."/>
            <person name="Peng D.-H."/>
            <person name="Ahmad S."/>
            <person name="Lan S."/>
            <person name="Zhang J.-S."/>
            <person name="Tsai W.-C."/>
            <person name="Van De Peer Y."/>
            <person name="Liu Z.-J."/>
        </authorList>
    </citation>
    <scope>NUCLEOTIDE SEQUENCE</scope>
    <source>
        <strain evidence="7">CP</strain>
        <tissue evidence="7">Leaves</tissue>
    </source>
</reference>
<dbReference type="SUPFAM" id="SSF103473">
    <property type="entry name" value="MFS general substrate transporter"/>
    <property type="match status" value="1"/>
</dbReference>
<accession>A0AAV9E6N5</accession>
<evidence type="ECO:0000256" key="4">
    <source>
        <dbReference type="ARBA" id="ARBA00022989"/>
    </source>
</evidence>
<evidence type="ECO:0000256" key="6">
    <source>
        <dbReference type="SAM" id="Phobius"/>
    </source>
</evidence>
<keyword evidence="5 6" id="KW-0472">Membrane</keyword>
<dbReference type="Gene3D" id="1.20.1250.20">
    <property type="entry name" value="MFS general substrate transporter like domains"/>
    <property type="match status" value="1"/>
</dbReference>
<name>A0AAV9E6N5_ACOCL</name>
<feature type="transmembrane region" description="Helical" evidence="6">
    <location>
        <begin position="164"/>
        <end position="190"/>
    </location>
</feature>
<gene>
    <name evidence="7" type="ORF">QJS10_CPA09g00344</name>
</gene>
<organism evidence="7 8">
    <name type="scientific">Acorus calamus</name>
    <name type="common">Sweet flag</name>
    <dbReference type="NCBI Taxonomy" id="4465"/>
    <lineage>
        <taxon>Eukaryota</taxon>
        <taxon>Viridiplantae</taxon>
        <taxon>Streptophyta</taxon>
        <taxon>Embryophyta</taxon>
        <taxon>Tracheophyta</taxon>
        <taxon>Spermatophyta</taxon>
        <taxon>Magnoliopsida</taxon>
        <taxon>Liliopsida</taxon>
        <taxon>Acoraceae</taxon>
        <taxon>Acorus</taxon>
    </lineage>
</organism>
<dbReference type="GO" id="GO:0016020">
    <property type="term" value="C:membrane"/>
    <property type="evidence" value="ECO:0007669"/>
    <property type="project" value="UniProtKB-SubCell"/>
</dbReference>
<evidence type="ECO:0000313" key="8">
    <source>
        <dbReference type="Proteomes" id="UP001180020"/>
    </source>
</evidence>
<protein>
    <submittedName>
        <fullName evidence="7">Nitrite transporter</fullName>
    </submittedName>
</protein>
<dbReference type="Proteomes" id="UP001180020">
    <property type="component" value="Unassembled WGS sequence"/>
</dbReference>
<dbReference type="InterPro" id="IPR036259">
    <property type="entry name" value="MFS_trans_sf"/>
</dbReference>
<dbReference type="InterPro" id="IPR000109">
    <property type="entry name" value="POT_fam"/>
</dbReference>
<comment type="caution">
    <text evidence="7">The sequence shown here is derived from an EMBL/GenBank/DDBJ whole genome shotgun (WGS) entry which is preliminary data.</text>
</comment>